<evidence type="ECO:0000313" key="9">
    <source>
        <dbReference type="EMBL" id="VFP81312.1"/>
    </source>
</evidence>
<feature type="binding site" evidence="6">
    <location>
        <position position="247"/>
    </location>
    <ligand>
        <name>K(+)</name>
        <dbReference type="ChEBI" id="CHEBI:29103"/>
    </ligand>
</feature>
<evidence type="ECO:0000259" key="8">
    <source>
        <dbReference type="PROSITE" id="PS51709"/>
    </source>
</evidence>
<evidence type="ECO:0000313" key="10">
    <source>
        <dbReference type="Proteomes" id="UP000294344"/>
    </source>
</evidence>
<dbReference type="EMBL" id="LR217710">
    <property type="protein sequence ID" value="VFP81312.1"/>
    <property type="molecule type" value="Genomic_DNA"/>
</dbReference>
<dbReference type="GO" id="GO:0046872">
    <property type="term" value="F:metal ion binding"/>
    <property type="evidence" value="ECO:0007669"/>
    <property type="project" value="UniProtKB-KW"/>
</dbReference>
<accession>A0A451D677</accession>
<feature type="binding site" evidence="6">
    <location>
        <position position="245"/>
    </location>
    <ligand>
        <name>K(+)</name>
        <dbReference type="ChEBI" id="CHEBI:29103"/>
    </ligand>
</feature>
<protein>
    <recommendedName>
        <fullName evidence="6">tRNA modification GTPase MnmE</fullName>
        <ecNumber evidence="6">3.6.-.-</ecNumber>
    </recommendedName>
</protein>
<comment type="cofactor">
    <cofactor evidence="6">
        <name>K(+)</name>
        <dbReference type="ChEBI" id="CHEBI:29103"/>
    </cofactor>
    <text evidence="6">Binds 1 potassium ion per subunit.</text>
</comment>
<dbReference type="Gene3D" id="3.40.50.300">
    <property type="entry name" value="P-loop containing nucleotide triphosphate hydrolases"/>
    <property type="match status" value="1"/>
</dbReference>
<keyword evidence="6" id="KW-0963">Cytoplasm</keyword>
<dbReference type="GO" id="GO:0002098">
    <property type="term" value="P:tRNA wobble uridine modification"/>
    <property type="evidence" value="ECO:0007669"/>
    <property type="project" value="TreeGrafter"/>
</dbReference>
<keyword evidence="6" id="KW-0479">Metal-binding</keyword>
<dbReference type="NCBIfam" id="NF003661">
    <property type="entry name" value="PRK05291.1-3"/>
    <property type="match status" value="1"/>
</dbReference>
<evidence type="ECO:0000256" key="1">
    <source>
        <dbReference type="ARBA" id="ARBA00011043"/>
    </source>
</evidence>
<evidence type="ECO:0000256" key="6">
    <source>
        <dbReference type="HAMAP-Rule" id="MF_00379"/>
    </source>
</evidence>
<feature type="binding site" evidence="6">
    <location>
        <begin position="245"/>
        <end position="251"/>
    </location>
    <ligand>
        <name>GTP</name>
        <dbReference type="ChEBI" id="CHEBI:37565"/>
    </ligand>
</feature>
<evidence type="ECO:0000256" key="4">
    <source>
        <dbReference type="ARBA" id="ARBA00022958"/>
    </source>
</evidence>
<dbReference type="PANTHER" id="PTHR42714">
    <property type="entry name" value="TRNA MODIFICATION GTPASE GTPBP3"/>
    <property type="match status" value="1"/>
</dbReference>
<evidence type="ECO:0000256" key="2">
    <source>
        <dbReference type="ARBA" id="ARBA00022694"/>
    </source>
</evidence>
<dbReference type="GO" id="GO:0005829">
    <property type="term" value="C:cytosol"/>
    <property type="evidence" value="ECO:0007669"/>
    <property type="project" value="TreeGrafter"/>
</dbReference>
<keyword evidence="4 6" id="KW-0630">Potassium</keyword>
<dbReference type="InterPro" id="IPR027368">
    <property type="entry name" value="MnmE_dom2"/>
</dbReference>
<comment type="similarity">
    <text evidence="1 6 7">Belongs to the TRAFAC class TrmE-Era-EngA-EngB-Septin-like GTPase superfamily. TrmE GTPase family.</text>
</comment>
<dbReference type="InterPro" id="IPR018948">
    <property type="entry name" value="GTP-bd_TrmE_N"/>
</dbReference>
<feature type="binding site" evidence="6">
    <location>
        <position position="250"/>
    </location>
    <ligand>
        <name>K(+)</name>
        <dbReference type="ChEBI" id="CHEBI:29103"/>
    </ligand>
</feature>
<dbReference type="Gene3D" id="1.20.120.430">
    <property type="entry name" value="tRNA modification GTPase MnmE domain 2"/>
    <property type="match status" value="1"/>
</dbReference>
<dbReference type="HAMAP" id="MF_00379">
    <property type="entry name" value="GTPase_MnmE"/>
    <property type="match status" value="1"/>
</dbReference>
<dbReference type="NCBIfam" id="TIGR00231">
    <property type="entry name" value="small_GTP"/>
    <property type="match status" value="1"/>
</dbReference>
<feature type="binding site" evidence="6">
    <location>
        <position position="454"/>
    </location>
    <ligand>
        <name>(6S)-5-formyl-5,6,7,8-tetrahydrofolate</name>
        <dbReference type="ChEBI" id="CHEBI:57457"/>
    </ligand>
</feature>
<dbReference type="InterPro" id="IPR027417">
    <property type="entry name" value="P-loop_NTPase"/>
</dbReference>
<reference evidence="9 10" key="1">
    <citation type="submission" date="2019-02" db="EMBL/GenBank/DDBJ databases">
        <authorList>
            <person name="Manzano-Marin A."/>
            <person name="Manzano-Marin A."/>
        </authorList>
    </citation>
    <scope>NUCLEOTIDE SEQUENCE [LARGE SCALE GENOMIC DNA]</scope>
    <source>
        <strain evidence="9 10">BuCicurvipes</strain>
    </source>
</reference>
<dbReference type="SUPFAM" id="SSF52540">
    <property type="entry name" value="P-loop containing nucleoside triphosphate hydrolases"/>
    <property type="match status" value="1"/>
</dbReference>
<feature type="binding site" evidence="6">
    <location>
        <position position="230"/>
    </location>
    <ligand>
        <name>Mg(2+)</name>
        <dbReference type="ChEBI" id="CHEBI:18420"/>
    </ligand>
</feature>
<gene>
    <name evidence="6 9" type="primary">mnmE</name>
    <name evidence="6" type="synonym">trmE</name>
    <name evidence="9" type="ORF">BUCICURV3402_008</name>
</gene>
<keyword evidence="3 6" id="KW-0547">Nucleotide-binding</keyword>
<evidence type="ECO:0000256" key="3">
    <source>
        <dbReference type="ARBA" id="ARBA00022741"/>
    </source>
</evidence>
<dbReference type="AlphaFoldDB" id="A0A451D677"/>
<dbReference type="Pfam" id="PF12631">
    <property type="entry name" value="MnmE_helical"/>
    <property type="match status" value="1"/>
</dbReference>
<dbReference type="GO" id="GO:0003924">
    <property type="term" value="F:GTPase activity"/>
    <property type="evidence" value="ECO:0007669"/>
    <property type="project" value="UniProtKB-UniRule"/>
</dbReference>
<feature type="binding site" evidence="6">
    <location>
        <begin position="270"/>
        <end position="273"/>
    </location>
    <ligand>
        <name>GTP</name>
        <dbReference type="ChEBI" id="CHEBI:37565"/>
    </ligand>
</feature>
<evidence type="ECO:0000256" key="7">
    <source>
        <dbReference type="RuleBase" id="RU003313"/>
    </source>
</evidence>
<dbReference type="InterPro" id="IPR027266">
    <property type="entry name" value="TrmE/GcvT-like"/>
</dbReference>
<proteinExistence type="inferred from homology"/>
<dbReference type="InterPro" id="IPR006073">
    <property type="entry name" value="GTP-bd"/>
</dbReference>
<dbReference type="NCBIfam" id="TIGR00450">
    <property type="entry name" value="mnmE_trmE_thdF"/>
    <property type="match status" value="1"/>
</dbReference>
<dbReference type="InterPro" id="IPR004520">
    <property type="entry name" value="GTPase_MnmE"/>
</dbReference>
<dbReference type="GO" id="GO:0030488">
    <property type="term" value="P:tRNA methylation"/>
    <property type="evidence" value="ECO:0007669"/>
    <property type="project" value="TreeGrafter"/>
</dbReference>
<feature type="binding site" evidence="6">
    <location>
        <position position="251"/>
    </location>
    <ligand>
        <name>Mg(2+)</name>
        <dbReference type="ChEBI" id="CHEBI:18420"/>
    </ligand>
</feature>
<dbReference type="OrthoDB" id="9805918at2"/>
<keyword evidence="6 9" id="KW-0378">Hydrolase</keyword>
<organism evidence="9 10">
    <name type="scientific">Buchnera aphidicola</name>
    <name type="common">Cinara curvipes</name>
    <dbReference type="NCBI Taxonomy" id="2518975"/>
    <lineage>
        <taxon>Bacteria</taxon>
        <taxon>Pseudomonadati</taxon>
        <taxon>Pseudomonadota</taxon>
        <taxon>Gammaproteobacteria</taxon>
        <taxon>Enterobacterales</taxon>
        <taxon>Erwiniaceae</taxon>
        <taxon>Buchnera</taxon>
    </lineage>
</organism>
<comment type="caution">
    <text evidence="6">Lacks conserved residue(s) required for the propagation of feature annotation.</text>
</comment>
<keyword evidence="2 6" id="KW-0819">tRNA processing</keyword>
<dbReference type="InterPro" id="IPR005225">
    <property type="entry name" value="Small_GTP-bd"/>
</dbReference>
<feature type="binding site" evidence="6">
    <location>
        <begin position="226"/>
        <end position="231"/>
    </location>
    <ligand>
        <name>GTP</name>
        <dbReference type="ChEBI" id="CHEBI:37565"/>
    </ligand>
</feature>
<dbReference type="CDD" id="cd14858">
    <property type="entry name" value="TrmE_N"/>
    <property type="match status" value="1"/>
</dbReference>
<evidence type="ECO:0000256" key="5">
    <source>
        <dbReference type="ARBA" id="ARBA00023134"/>
    </source>
</evidence>
<dbReference type="InterPro" id="IPR031168">
    <property type="entry name" value="G_TrmE"/>
</dbReference>
<keyword evidence="5 6" id="KW-0342">GTP-binding</keyword>
<dbReference type="PANTHER" id="PTHR42714:SF2">
    <property type="entry name" value="TRNA MODIFICATION GTPASE GTPBP3, MITOCHONDRIAL"/>
    <property type="match status" value="1"/>
</dbReference>
<feature type="binding site" evidence="6">
    <location>
        <position position="120"/>
    </location>
    <ligand>
        <name>(6S)-5-formyl-5,6,7,8-tetrahydrofolate</name>
        <dbReference type="ChEBI" id="CHEBI:57457"/>
    </ligand>
</feature>
<dbReference type="Pfam" id="PF01926">
    <property type="entry name" value="MMR_HSR1"/>
    <property type="match status" value="1"/>
</dbReference>
<comment type="function">
    <text evidence="6">Exhibits a very high intrinsic GTPase hydrolysis rate. Involved in the addition of a carboxymethylaminomethyl (cmnm) group at the wobble position (U34) of certain tRNAs, forming tRNA-cmnm(5)s(2)U34.</text>
</comment>
<dbReference type="RefSeq" id="WP_154029079.1">
    <property type="nucleotide sequence ID" value="NZ_LR217710.1"/>
</dbReference>
<dbReference type="InterPro" id="IPR025867">
    <property type="entry name" value="MnmE_helical"/>
</dbReference>
<dbReference type="CDD" id="cd04164">
    <property type="entry name" value="trmE"/>
    <property type="match status" value="1"/>
</dbReference>
<dbReference type="Gene3D" id="3.30.1360.120">
    <property type="entry name" value="Probable tRNA modification gtpase trme, domain 1"/>
    <property type="match status" value="1"/>
</dbReference>
<dbReference type="Proteomes" id="UP000294344">
    <property type="component" value="Chromosome"/>
</dbReference>
<comment type="subunit">
    <text evidence="6">Homodimer. Heterotetramer of two MnmE and two MnmG subunits.</text>
</comment>
<feature type="binding site" evidence="6">
    <location>
        <position position="80"/>
    </location>
    <ligand>
        <name>(6S)-5-formyl-5,6,7,8-tetrahydrofolate</name>
        <dbReference type="ChEBI" id="CHEBI:57457"/>
    </ligand>
</feature>
<dbReference type="GO" id="GO:0005525">
    <property type="term" value="F:GTP binding"/>
    <property type="evidence" value="ECO:0007669"/>
    <property type="project" value="UniProtKB-UniRule"/>
</dbReference>
<feature type="binding site" evidence="6">
    <location>
        <position position="23"/>
    </location>
    <ligand>
        <name>(6S)-5-formyl-5,6,7,8-tetrahydrofolate</name>
        <dbReference type="ChEBI" id="CHEBI:57457"/>
    </ligand>
</feature>
<comment type="subcellular location">
    <subcellularLocation>
        <location evidence="6">Cytoplasm</location>
    </subcellularLocation>
</comment>
<dbReference type="Pfam" id="PF10396">
    <property type="entry name" value="TrmE_N"/>
    <property type="match status" value="1"/>
</dbReference>
<keyword evidence="6" id="KW-0460">Magnesium</keyword>
<feature type="domain" description="TrmE-type G" evidence="8">
    <location>
        <begin position="216"/>
        <end position="377"/>
    </location>
</feature>
<dbReference type="PROSITE" id="PS51709">
    <property type="entry name" value="G_TRME"/>
    <property type="match status" value="1"/>
</dbReference>
<name>A0A451D677_9GAMM</name>
<sequence>MIFHETIVAPATSFGRSSVGIIRISGSSVLKIIKKFLRISMQERFAHYVSFLDVNGNILDNGIALFFNSPRSFTGEDVLEFHGHGNPFLLDLLIKNILLTKNVRMARPGEFSERAFLNKKMDLIQSESICDLINAQSELSIKAALRSLSGSFSKKIHFIIEQLKILYSRIEAIINFPDEMNELFLFQSIEIDLIKVIKLIQKLINTAHYSNVLQKGIKIVISGSPNVGKSSLFNYLSNQKASIVTDVPGTTRDIICKNIWINGISCELMDTAGLRKSKDIIEQIGIKLAKKKIYSCDHIFLMLDITNDQLFNNKLILKSINKLKSNQNITFIFNKIDLINQKPYLKIIYKKFKCIYLSIKNKTGLDFLKNRINEISSSLNNTEGIFLARRRHLSELENALKYLINGKKYWFKNKCIELLSDNIRLSMDCLLKITGYFSNDDLLNKIFSEFCIGK</sequence>
<dbReference type="EC" id="3.6.-.-" evidence="6"/>
<feature type="binding site" evidence="6">
    <location>
        <position position="226"/>
    </location>
    <ligand>
        <name>K(+)</name>
        <dbReference type="ChEBI" id="CHEBI:29103"/>
    </ligand>
</feature>